<dbReference type="AlphaFoldDB" id="A0A2P8HPD7"/>
<dbReference type="EMBL" id="PYAW01000002">
    <property type="protein sequence ID" value="PSL48086.1"/>
    <property type="molecule type" value="Genomic_DNA"/>
</dbReference>
<protein>
    <submittedName>
        <fullName evidence="2">Uncharacterized protein DUF4397</fullName>
    </submittedName>
</protein>
<comment type="caution">
    <text evidence="2">The sequence shown here is derived from an EMBL/GenBank/DDBJ whole genome shotgun (WGS) entry which is preliminary data.</text>
</comment>
<proteinExistence type="predicted"/>
<evidence type="ECO:0000313" key="2">
    <source>
        <dbReference type="EMBL" id="PSL48086.1"/>
    </source>
</evidence>
<evidence type="ECO:0000259" key="1">
    <source>
        <dbReference type="Pfam" id="PF14344"/>
    </source>
</evidence>
<organism evidence="2 3">
    <name type="scientific">Chitinophaga niastensis</name>
    <dbReference type="NCBI Taxonomy" id="536980"/>
    <lineage>
        <taxon>Bacteria</taxon>
        <taxon>Pseudomonadati</taxon>
        <taxon>Bacteroidota</taxon>
        <taxon>Chitinophagia</taxon>
        <taxon>Chitinophagales</taxon>
        <taxon>Chitinophagaceae</taxon>
        <taxon>Chitinophaga</taxon>
    </lineage>
</organism>
<gene>
    <name evidence="2" type="ORF">CLV51_102948</name>
</gene>
<dbReference type="PROSITE" id="PS51257">
    <property type="entry name" value="PROKAR_LIPOPROTEIN"/>
    <property type="match status" value="1"/>
</dbReference>
<reference evidence="2 3" key="1">
    <citation type="submission" date="2018-03" db="EMBL/GenBank/DDBJ databases">
        <title>Genomic Encyclopedia of Archaeal and Bacterial Type Strains, Phase II (KMG-II): from individual species to whole genera.</title>
        <authorList>
            <person name="Goeker M."/>
        </authorList>
    </citation>
    <scope>NUCLEOTIDE SEQUENCE [LARGE SCALE GENOMIC DNA]</scope>
    <source>
        <strain evidence="2 3">DSM 24859</strain>
    </source>
</reference>
<dbReference type="Pfam" id="PF14344">
    <property type="entry name" value="DUF4397"/>
    <property type="match status" value="1"/>
</dbReference>
<dbReference type="OrthoDB" id="652342at2"/>
<feature type="domain" description="DUF4397" evidence="1">
    <location>
        <begin position="39"/>
        <end position="151"/>
    </location>
</feature>
<dbReference type="RefSeq" id="WP_106528495.1">
    <property type="nucleotide sequence ID" value="NZ_PYAW01000002.1"/>
</dbReference>
<dbReference type="InterPro" id="IPR025510">
    <property type="entry name" value="DUF4397"/>
</dbReference>
<keyword evidence="3" id="KW-1185">Reference proteome</keyword>
<name>A0A2P8HPD7_CHINA</name>
<accession>A0A2P8HPD7</accession>
<sequence>MLTKKNRVWAVVALLTGVIGFSSCLKNDTISTPPRPQASIWFLNTSTNGIGLDFYDNGTKVTSNSAIGFNFQARYSVYGGPHNFTFKKAGADSLVLSTPDYPYDSTKFYTFLLYDNPIKAATVYSDLSNYTQDKVYFRFLNLSKEAGLVDVFIGNTKVDSNRIFTPAFSSSFSPLPSLNMNGVVTIKRAGKDSVLVSNNKLKVTSFQQGNVYTVYMAGKPGSPAGDSLMVDAFYSYYN</sequence>
<dbReference type="Proteomes" id="UP000240971">
    <property type="component" value="Unassembled WGS sequence"/>
</dbReference>
<evidence type="ECO:0000313" key="3">
    <source>
        <dbReference type="Proteomes" id="UP000240971"/>
    </source>
</evidence>